<dbReference type="InterPro" id="IPR011251">
    <property type="entry name" value="Luciferase-like_dom"/>
</dbReference>
<proteinExistence type="predicted"/>
<dbReference type="Gene3D" id="3.20.20.30">
    <property type="entry name" value="Luciferase-like domain"/>
    <property type="match status" value="1"/>
</dbReference>
<accession>A0A5C8ZE52</accession>
<keyword evidence="3" id="KW-1185">Reference proteome</keyword>
<comment type="caution">
    <text evidence="2">The sequence shown here is derived from an EMBL/GenBank/DDBJ whole genome shotgun (WGS) entry which is preliminary data.</text>
</comment>
<dbReference type="PANTHER" id="PTHR30011:SF4">
    <property type="entry name" value="COENZYME F420-DEPENDENT OXIDOREDUCTASE RV3520C-RELATED"/>
    <property type="match status" value="1"/>
</dbReference>
<evidence type="ECO:0000313" key="2">
    <source>
        <dbReference type="EMBL" id="TXR55784.1"/>
    </source>
</evidence>
<dbReference type="Proteomes" id="UP000321234">
    <property type="component" value="Unassembled WGS sequence"/>
</dbReference>
<dbReference type="AlphaFoldDB" id="A0A5C8ZE52"/>
<dbReference type="SUPFAM" id="SSF51679">
    <property type="entry name" value="Bacterial luciferase-like"/>
    <property type="match status" value="1"/>
</dbReference>
<evidence type="ECO:0000313" key="3">
    <source>
        <dbReference type="Proteomes" id="UP000321234"/>
    </source>
</evidence>
<reference evidence="2 3" key="1">
    <citation type="submission" date="2019-07" db="EMBL/GenBank/DDBJ databases">
        <title>Quadrisphaera sp. strain DD2A genome sequencing and assembly.</title>
        <authorList>
            <person name="Kim I."/>
        </authorList>
    </citation>
    <scope>NUCLEOTIDE SEQUENCE [LARGE SCALE GENOMIC DNA]</scope>
    <source>
        <strain evidence="2 3">DD2A</strain>
    </source>
</reference>
<protein>
    <submittedName>
        <fullName evidence="2">LLM class flavin-dependent oxidoreductase</fullName>
    </submittedName>
</protein>
<dbReference type="OrthoDB" id="3570112at2"/>
<dbReference type="InterPro" id="IPR051260">
    <property type="entry name" value="Diverse_substr_monoxygenases"/>
</dbReference>
<dbReference type="PANTHER" id="PTHR30011">
    <property type="entry name" value="ALKANESULFONATE MONOOXYGENASE-RELATED"/>
    <property type="match status" value="1"/>
</dbReference>
<dbReference type="InterPro" id="IPR036661">
    <property type="entry name" value="Luciferase-like_sf"/>
</dbReference>
<name>A0A5C8ZE52_9ACTN</name>
<gene>
    <name evidence="2" type="ORF">FMM08_13260</name>
</gene>
<dbReference type="GO" id="GO:0016705">
    <property type="term" value="F:oxidoreductase activity, acting on paired donors, with incorporation or reduction of molecular oxygen"/>
    <property type="evidence" value="ECO:0007669"/>
    <property type="project" value="InterPro"/>
</dbReference>
<dbReference type="EMBL" id="VKAC01000007">
    <property type="protein sequence ID" value="TXR55784.1"/>
    <property type="molecule type" value="Genomic_DNA"/>
</dbReference>
<dbReference type="RefSeq" id="WP_147926840.1">
    <property type="nucleotide sequence ID" value="NZ_VKAC01000007.1"/>
</dbReference>
<organism evidence="2 3">
    <name type="scientific">Quadrisphaera setariae</name>
    <dbReference type="NCBI Taxonomy" id="2593304"/>
    <lineage>
        <taxon>Bacteria</taxon>
        <taxon>Bacillati</taxon>
        <taxon>Actinomycetota</taxon>
        <taxon>Actinomycetes</taxon>
        <taxon>Kineosporiales</taxon>
        <taxon>Kineosporiaceae</taxon>
        <taxon>Quadrisphaera</taxon>
    </lineage>
</organism>
<evidence type="ECO:0000259" key="1">
    <source>
        <dbReference type="Pfam" id="PF00296"/>
    </source>
</evidence>
<feature type="domain" description="Luciferase-like" evidence="1">
    <location>
        <begin position="17"/>
        <end position="188"/>
    </location>
</feature>
<sequence length="238" mass="25430">MRLGASLAHLSDAPPFPAARWAARLEQAGFEGLWAPEVIGRGALVPDPFVLLAAAAAVTERVELGTATVQVPLHHPAELVHRVRSLLSVSGDRLTLGVSPGSTQADFTLLDRDFRSRFTTLHAHVARLRSLLPPPRDGGPEVLLGSWGANVERAARDYDGWVASAVRRTPEQLLEALVGFRAAGGGRAVVMGVRVEDDDDLAPARDVLRRCADAGFDDAVVLIGPHGPDPERVRALHP</sequence>
<dbReference type="Pfam" id="PF00296">
    <property type="entry name" value="Bac_luciferase"/>
    <property type="match status" value="1"/>
</dbReference>